<keyword evidence="5" id="KW-1185">Reference proteome</keyword>
<sequence length="931" mass="104548">MSRSLRAQAETGDAVVPSRVISLAGIWNFRLDPLADGIPPQGSPLARKLPEFITLPGSTDQAGKGIQTKTMTSLRLTRAFAYSGAAWYEKKIDVPAGWKGKIIQLFLERAHWETRVWVNGQAAGKKESLSVPHVYDLTGLIQPGRPNTIRIRVDNGRIYDIGFPHAISAETQTNWNGIVGKMELRAFDPVHIRDVQVYPEPLRRQARVKITIANDTRQPVAGTLALSARPQQAGGRPSIKVAGAGRKERFSGSGDTITVTTLLKMGDSIRLWDEFDPALYALGVNLETQTDSSACRDSRTVTFGMRQFSLKGTHFAVNDRITFIRADVNSAEFPLTGYPATDTAYWGHVFRTCKAYGLNAMRFHSWCPPEAAFEAADRTGIYLQVENSDWRFNIGRDPAADSFLTAEADRILQVYGNHPSFMLFCEGNELVGPNVKPFLSGLLRKWKQQDPRHLYTSGSGYPSVPENQYEDFYGPRYQHWKEGLKGRMNARAMNTDFDYKDYVGKFSVPLISHEVGQWCVYPDFSQIPKYTGVLKPYNYELFRESLRNHHMLDQARAFTRASGRFQVILKKEEMEALLRTPGLGGFQLLQLQDFPGQGTAPVGVVDDFWDPKFYADAAEFHAFQSARVPLLRAAAFTWTNDQVFTAKAELANYGSGTLHDAALRWELQYPDGRVYAAGRFDRKDIPVGDPVSLGALQIPLQGIQKAVCMKLVIDLKGTPVRNSWHVWVYPARLPAVSRKGVTVTDKWNEKTKRILQQGGSVLLLGDTSRLNDAISPSFSGISWNTVWSGMPPDLMGILCDPQHPALQAFPTAFHSDWQWWDLVSHSRPMWLDSMPSALRPLVQMIPDWNRNYKIALIFEARVGKGKLLMCSIDLLHDMERRPVARQLLYSLERYVTGDDFKPELTLLPQQVDRLFDRSLRPAATAAGAAPY</sequence>
<proteinExistence type="inferred from homology"/>
<reference evidence="5" key="1">
    <citation type="journal article" date="2019" name="Int. J. Syst. Evol. Microbiol.">
        <title>The Global Catalogue of Microorganisms (GCM) 10K type strain sequencing project: providing services to taxonomists for standard genome sequencing and annotation.</title>
        <authorList>
            <consortium name="The Broad Institute Genomics Platform"/>
            <consortium name="The Broad Institute Genome Sequencing Center for Infectious Disease"/>
            <person name="Wu L."/>
            <person name="Ma J."/>
        </authorList>
    </citation>
    <scope>NUCLEOTIDE SEQUENCE [LARGE SCALE GENOMIC DNA]</scope>
    <source>
        <strain evidence="5">JCM 17664</strain>
    </source>
</reference>
<dbReference type="InterPro" id="IPR051913">
    <property type="entry name" value="GH2_Domain-Containing"/>
</dbReference>
<dbReference type="InterPro" id="IPR017853">
    <property type="entry name" value="GH"/>
</dbReference>
<protein>
    <submittedName>
        <fullName evidence="4">Glycoside hydrolase family 2 TIM barrel-domain containing protein</fullName>
    </submittedName>
</protein>
<dbReference type="SUPFAM" id="SSF51445">
    <property type="entry name" value="(Trans)glycosidases"/>
    <property type="match status" value="1"/>
</dbReference>
<dbReference type="PANTHER" id="PTHR42732">
    <property type="entry name" value="BETA-GALACTOSIDASE"/>
    <property type="match status" value="1"/>
</dbReference>
<comment type="caution">
    <text evidence="4">The sequence shown here is derived from an EMBL/GenBank/DDBJ whole genome shotgun (WGS) entry which is preliminary data.</text>
</comment>
<dbReference type="PANTHER" id="PTHR42732:SF1">
    <property type="entry name" value="BETA-MANNOSIDASE"/>
    <property type="match status" value="1"/>
</dbReference>
<comment type="similarity">
    <text evidence="1">Belongs to the glycosyl hydrolase 2 family.</text>
</comment>
<evidence type="ECO:0000313" key="5">
    <source>
        <dbReference type="Proteomes" id="UP001501207"/>
    </source>
</evidence>
<organism evidence="4 5">
    <name type="scientific">Compostibacter hankyongensis</name>
    <dbReference type="NCBI Taxonomy" id="1007089"/>
    <lineage>
        <taxon>Bacteria</taxon>
        <taxon>Pseudomonadati</taxon>
        <taxon>Bacteroidota</taxon>
        <taxon>Chitinophagia</taxon>
        <taxon>Chitinophagales</taxon>
        <taxon>Chitinophagaceae</taxon>
        <taxon>Compostibacter</taxon>
    </lineage>
</organism>
<evidence type="ECO:0000259" key="3">
    <source>
        <dbReference type="Pfam" id="PF02837"/>
    </source>
</evidence>
<dbReference type="InterPro" id="IPR006102">
    <property type="entry name" value="Ig-like_GH2"/>
</dbReference>
<dbReference type="InterPro" id="IPR008979">
    <property type="entry name" value="Galactose-bd-like_sf"/>
</dbReference>
<dbReference type="EMBL" id="BAABFN010000002">
    <property type="protein sequence ID" value="GAA4307793.1"/>
    <property type="molecule type" value="Genomic_DNA"/>
</dbReference>
<feature type="domain" description="Glycoside hydrolase family 2 immunoglobulin-like beta-sandwich" evidence="2">
    <location>
        <begin position="190"/>
        <end position="306"/>
    </location>
</feature>
<dbReference type="Proteomes" id="UP001501207">
    <property type="component" value="Unassembled WGS sequence"/>
</dbReference>
<evidence type="ECO:0000256" key="1">
    <source>
        <dbReference type="ARBA" id="ARBA00007401"/>
    </source>
</evidence>
<keyword evidence="4" id="KW-0378">Hydrolase</keyword>
<dbReference type="Pfam" id="PF02837">
    <property type="entry name" value="Glyco_hydro_2_N"/>
    <property type="match status" value="1"/>
</dbReference>
<dbReference type="GO" id="GO:0016787">
    <property type="term" value="F:hydrolase activity"/>
    <property type="evidence" value="ECO:0007669"/>
    <property type="project" value="UniProtKB-KW"/>
</dbReference>
<dbReference type="Gene3D" id="3.20.20.80">
    <property type="entry name" value="Glycosidases"/>
    <property type="match status" value="1"/>
</dbReference>
<dbReference type="InterPro" id="IPR006104">
    <property type="entry name" value="Glyco_hydro_2_N"/>
</dbReference>
<dbReference type="Gene3D" id="2.60.120.260">
    <property type="entry name" value="Galactose-binding domain-like"/>
    <property type="match status" value="1"/>
</dbReference>
<name>A0ABP8FNM6_9BACT</name>
<feature type="domain" description="Glycosyl hydrolases family 2 sugar binding" evidence="3">
    <location>
        <begin position="22"/>
        <end position="151"/>
    </location>
</feature>
<accession>A0ABP8FNM6</accession>
<evidence type="ECO:0000259" key="2">
    <source>
        <dbReference type="Pfam" id="PF00703"/>
    </source>
</evidence>
<dbReference type="SUPFAM" id="SSF49785">
    <property type="entry name" value="Galactose-binding domain-like"/>
    <property type="match status" value="1"/>
</dbReference>
<evidence type="ECO:0000313" key="4">
    <source>
        <dbReference type="EMBL" id="GAA4307793.1"/>
    </source>
</evidence>
<dbReference type="Pfam" id="PF00703">
    <property type="entry name" value="Glyco_hydro_2"/>
    <property type="match status" value="1"/>
</dbReference>
<gene>
    <name evidence="4" type="ORF">GCM10023143_14730</name>
</gene>